<comment type="caution">
    <text evidence="1">The sequence shown here is derived from an EMBL/GenBank/DDBJ whole genome shotgun (WGS) entry which is preliminary data.</text>
</comment>
<protein>
    <submittedName>
        <fullName evidence="1">Uncharacterized protein</fullName>
    </submittedName>
</protein>
<accession>A0ABR9LEB2</accession>
<reference evidence="1 2" key="1">
    <citation type="submission" date="2020-10" db="EMBL/GenBank/DDBJ databases">
        <title>Sequencing the genomes of 1000 actinobacteria strains.</title>
        <authorList>
            <person name="Klenk H.-P."/>
        </authorList>
    </citation>
    <scope>NUCLEOTIDE SEQUENCE [LARGE SCALE GENOMIC DNA]</scope>
    <source>
        <strain evidence="1 2">DSM 46661</strain>
    </source>
</reference>
<keyword evidence="2" id="KW-1185">Reference proteome</keyword>
<organism evidence="1 2">
    <name type="scientific">Amycolatopsis roodepoortensis</name>
    <dbReference type="NCBI Taxonomy" id="700274"/>
    <lineage>
        <taxon>Bacteria</taxon>
        <taxon>Bacillati</taxon>
        <taxon>Actinomycetota</taxon>
        <taxon>Actinomycetes</taxon>
        <taxon>Pseudonocardiales</taxon>
        <taxon>Pseudonocardiaceae</taxon>
        <taxon>Amycolatopsis</taxon>
    </lineage>
</organism>
<dbReference type="RefSeq" id="WP_192745557.1">
    <property type="nucleotide sequence ID" value="NZ_JADBEJ010000005.1"/>
</dbReference>
<dbReference type="EMBL" id="JADBEJ010000005">
    <property type="protein sequence ID" value="MBE1578635.1"/>
    <property type="molecule type" value="Genomic_DNA"/>
</dbReference>
<proteinExistence type="predicted"/>
<evidence type="ECO:0000313" key="2">
    <source>
        <dbReference type="Proteomes" id="UP000656548"/>
    </source>
</evidence>
<name>A0ABR9LEB2_9PSEU</name>
<gene>
    <name evidence="1" type="ORF">H4W30_005695</name>
</gene>
<dbReference type="Proteomes" id="UP000656548">
    <property type="component" value="Unassembled WGS sequence"/>
</dbReference>
<sequence length="111" mass="12254">MKAPFIALDAVKGAFTSFDAVEALMRESAPVPTRAEVRKVLEDLATGAVTRAEASDWARPWMVEDARRVDDALVWDALDWLFGADLMTSPAGYLHGPVDFQAWLIEFDARG</sequence>
<evidence type="ECO:0000313" key="1">
    <source>
        <dbReference type="EMBL" id="MBE1578635.1"/>
    </source>
</evidence>